<evidence type="ECO:0000313" key="13">
    <source>
        <dbReference type="EMBL" id="CZT01824.1"/>
    </source>
</evidence>
<keyword evidence="5" id="KW-0328">Glycosyltransferase</keyword>
<dbReference type="Gene3D" id="3.90.550.50">
    <property type="match status" value="1"/>
</dbReference>
<dbReference type="InParanoid" id="A0A1E1KUL1"/>
<evidence type="ECO:0000256" key="7">
    <source>
        <dbReference type="ARBA" id="ARBA00022692"/>
    </source>
</evidence>
<evidence type="ECO:0000313" key="14">
    <source>
        <dbReference type="Proteomes" id="UP000178129"/>
    </source>
</evidence>
<proteinExistence type="inferred from homology"/>
<organism evidence="13 14">
    <name type="scientific">Rhynchosporium graminicola</name>
    <dbReference type="NCBI Taxonomy" id="2792576"/>
    <lineage>
        <taxon>Eukaryota</taxon>
        <taxon>Fungi</taxon>
        <taxon>Dikarya</taxon>
        <taxon>Ascomycota</taxon>
        <taxon>Pezizomycotina</taxon>
        <taxon>Leotiomycetes</taxon>
        <taxon>Helotiales</taxon>
        <taxon>Ploettnerulaceae</taxon>
        <taxon>Rhynchosporium</taxon>
    </lineage>
</organism>
<evidence type="ECO:0000256" key="2">
    <source>
        <dbReference type="ARBA" id="ARBA00004922"/>
    </source>
</evidence>
<dbReference type="GO" id="GO:0016263">
    <property type="term" value="F:glycoprotein-N-acetylgalactosamine 3-beta-galactosyltransferase activity"/>
    <property type="evidence" value="ECO:0007669"/>
    <property type="project" value="UniProtKB-EC"/>
</dbReference>
<dbReference type="Pfam" id="PF02434">
    <property type="entry name" value="Fringe"/>
    <property type="match status" value="1"/>
</dbReference>
<comment type="similarity">
    <text evidence="3">Belongs to the glycosyltransferase 31 family. Beta3-Gal-T subfamily.</text>
</comment>
<dbReference type="PANTHER" id="PTHR23033:SF40">
    <property type="entry name" value="APPLE DOMAIN-CONTAINING PROTEIN"/>
    <property type="match status" value="1"/>
</dbReference>
<dbReference type="Proteomes" id="UP000178129">
    <property type="component" value="Unassembled WGS sequence"/>
</dbReference>
<keyword evidence="11" id="KW-0472">Membrane</keyword>
<keyword evidence="9" id="KW-0735">Signal-anchor</keyword>
<comment type="subcellular location">
    <subcellularLocation>
        <location evidence="1">Membrane</location>
        <topology evidence="1">Single-pass type II membrane protein</topology>
    </subcellularLocation>
</comment>
<dbReference type="PANTHER" id="PTHR23033">
    <property type="entry name" value="BETA1,3-GALACTOSYLTRANSFERASE"/>
    <property type="match status" value="1"/>
</dbReference>
<dbReference type="EC" id="2.4.1.122" evidence="4"/>
<comment type="pathway">
    <text evidence="2">Protein modification; protein glycosylation.</text>
</comment>
<keyword evidence="10" id="KW-1133">Transmembrane helix</keyword>
<dbReference type="GO" id="GO:0016020">
    <property type="term" value="C:membrane"/>
    <property type="evidence" value="ECO:0007669"/>
    <property type="project" value="UniProtKB-SubCell"/>
</dbReference>
<evidence type="ECO:0000256" key="10">
    <source>
        <dbReference type="ARBA" id="ARBA00022989"/>
    </source>
</evidence>
<accession>A0A1E1KUL1</accession>
<dbReference type="STRING" id="914237.A0A1E1KUL1"/>
<evidence type="ECO:0000256" key="8">
    <source>
        <dbReference type="ARBA" id="ARBA00022741"/>
    </source>
</evidence>
<dbReference type="GO" id="GO:0000166">
    <property type="term" value="F:nucleotide binding"/>
    <property type="evidence" value="ECO:0007669"/>
    <property type="project" value="UniProtKB-KW"/>
</dbReference>
<dbReference type="SUPFAM" id="SSF57414">
    <property type="entry name" value="Hairpin loop containing domain-like"/>
    <property type="match status" value="1"/>
</dbReference>
<evidence type="ECO:0000256" key="3">
    <source>
        <dbReference type="ARBA" id="ARBA00006462"/>
    </source>
</evidence>
<evidence type="ECO:0000256" key="9">
    <source>
        <dbReference type="ARBA" id="ARBA00022968"/>
    </source>
</evidence>
<dbReference type="InterPro" id="IPR003378">
    <property type="entry name" value="Fringe-like_glycosylTrfase"/>
</dbReference>
<dbReference type="AlphaFoldDB" id="A0A1E1KUL1"/>
<comment type="caution">
    <text evidence="13">The sequence shown here is derived from an EMBL/GenBank/DDBJ whole genome shotgun (WGS) entry which is preliminary data.</text>
</comment>
<dbReference type="EMBL" id="FJUW01000023">
    <property type="protein sequence ID" value="CZT01824.1"/>
    <property type="molecule type" value="Genomic_DNA"/>
</dbReference>
<evidence type="ECO:0000256" key="5">
    <source>
        <dbReference type="ARBA" id="ARBA00022676"/>
    </source>
</evidence>
<evidence type="ECO:0000256" key="11">
    <source>
        <dbReference type="ARBA" id="ARBA00023136"/>
    </source>
</evidence>
<keyword evidence="8" id="KW-0547">Nucleotide-binding</keyword>
<reference evidence="14" key="1">
    <citation type="submission" date="2016-03" db="EMBL/GenBank/DDBJ databases">
        <authorList>
            <person name="Ploux O."/>
        </authorList>
    </citation>
    <scope>NUCLEOTIDE SEQUENCE [LARGE SCALE GENOMIC DNA]</scope>
    <source>
        <strain evidence="14">UK7</strain>
    </source>
</reference>
<evidence type="ECO:0000256" key="6">
    <source>
        <dbReference type="ARBA" id="ARBA00022679"/>
    </source>
</evidence>
<feature type="domain" description="Fringe-like glycosyltransferase" evidence="12">
    <location>
        <begin position="173"/>
        <end position="243"/>
    </location>
</feature>
<dbReference type="InterPro" id="IPR026050">
    <property type="entry name" value="C1GALT1/C1GALT1_chp1"/>
</dbReference>
<evidence type="ECO:0000256" key="4">
    <source>
        <dbReference type="ARBA" id="ARBA00012557"/>
    </source>
</evidence>
<keyword evidence="7" id="KW-0812">Transmembrane</keyword>
<name>A0A1E1KUL1_9HELO</name>
<gene>
    <name evidence="13" type="ORF">RCO7_03587</name>
</gene>
<keyword evidence="6" id="KW-0808">Transferase</keyword>
<evidence type="ECO:0000259" key="12">
    <source>
        <dbReference type="Pfam" id="PF02434"/>
    </source>
</evidence>
<sequence length="448" mass="51553">MISRSVSRRPLRVVALVAITIILLCSYHSSTFAGFGERGYYNWLWEPSNGVSPFDKANKSQRAAIARDVLVVVKTGGSEPLGRLKTQLATLFTEVPKNNLLLVSDLEEDVGSYRIQDILKDIPREERALYPDFGLYDQQQVLKAEGKDTRELNGWELDRYKNLPLKRMIWNSQQKLKEEQRKKWFLFIDTDTWVEWDNVFELLGHLDHTDKLYMGSPVWTESQLEFAHGGSGYVLSYGALKALNKPDAHTIGTPLYSQFGVNVTSICCGDLAVALALDDRGISMKGYWPMFSGEIAATTPYGDDHWCEPVISFHHMGESELVDFGKWHNNWKAKTKGVQPFLYRDVYEYVANRFMERRENWFNIEDPDKRLNTAIFEDCRNACEADKHCYQFTHHGDKCDLAHYFRVGRAKEQEAGGQKFVSGWHMSRIEAFVARKKCKIPHWVTSNP</sequence>
<keyword evidence="14" id="KW-1185">Reference proteome</keyword>
<protein>
    <recommendedName>
        <fullName evidence="4">N-acetylgalactosaminide beta-1,3-galactosyltransferase</fullName>
        <ecNumber evidence="4">2.4.1.122</ecNumber>
    </recommendedName>
</protein>
<evidence type="ECO:0000256" key="1">
    <source>
        <dbReference type="ARBA" id="ARBA00004606"/>
    </source>
</evidence>